<dbReference type="InterPro" id="IPR013083">
    <property type="entry name" value="Znf_RING/FYVE/PHD"/>
</dbReference>
<dbReference type="EMBL" id="MU865953">
    <property type="protein sequence ID" value="KAK4446979.1"/>
    <property type="molecule type" value="Genomic_DNA"/>
</dbReference>
<dbReference type="SUPFAM" id="SSF57850">
    <property type="entry name" value="RING/U-box"/>
    <property type="match status" value="1"/>
</dbReference>
<dbReference type="GO" id="GO:0008270">
    <property type="term" value="F:zinc ion binding"/>
    <property type="evidence" value="ECO:0007669"/>
    <property type="project" value="UniProtKB-KW"/>
</dbReference>
<name>A0AAV9GFQ2_9PEZI</name>
<keyword evidence="1" id="KW-0479">Metal-binding</keyword>
<gene>
    <name evidence="3" type="ORF">QBC34DRAFT_468759</name>
</gene>
<evidence type="ECO:0000259" key="2">
    <source>
        <dbReference type="PROSITE" id="PS50089"/>
    </source>
</evidence>
<organism evidence="3 4">
    <name type="scientific">Podospora aff. communis PSN243</name>
    <dbReference type="NCBI Taxonomy" id="3040156"/>
    <lineage>
        <taxon>Eukaryota</taxon>
        <taxon>Fungi</taxon>
        <taxon>Dikarya</taxon>
        <taxon>Ascomycota</taxon>
        <taxon>Pezizomycotina</taxon>
        <taxon>Sordariomycetes</taxon>
        <taxon>Sordariomycetidae</taxon>
        <taxon>Sordariales</taxon>
        <taxon>Podosporaceae</taxon>
        <taxon>Podospora</taxon>
    </lineage>
</organism>
<comment type="caution">
    <text evidence="3">The sequence shown here is derived from an EMBL/GenBank/DDBJ whole genome shotgun (WGS) entry which is preliminary data.</text>
</comment>
<reference evidence="3" key="1">
    <citation type="journal article" date="2023" name="Mol. Phylogenet. Evol.">
        <title>Genome-scale phylogeny and comparative genomics of the fungal order Sordariales.</title>
        <authorList>
            <person name="Hensen N."/>
            <person name="Bonometti L."/>
            <person name="Westerberg I."/>
            <person name="Brannstrom I.O."/>
            <person name="Guillou S."/>
            <person name="Cros-Aarteil S."/>
            <person name="Calhoun S."/>
            <person name="Haridas S."/>
            <person name="Kuo A."/>
            <person name="Mondo S."/>
            <person name="Pangilinan J."/>
            <person name="Riley R."/>
            <person name="LaButti K."/>
            <person name="Andreopoulos B."/>
            <person name="Lipzen A."/>
            <person name="Chen C."/>
            <person name="Yan M."/>
            <person name="Daum C."/>
            <person name="Ng V."/>
            <person name="Clum A."/>
            <person name="Steindorff A."/>
            <person name="Ohm R.A."/>
            <person name="Martin F."/>
            <person name="Silar P."/>
            <person name="Natvig D.O."/>
            <person name="Lalanne C."/>
            <person name="Gautier V."/>
            <person name="Ament-Velasquez S.L."/>
            <person name="Kruys A."/>
            <person name="Hutchinson M.I."/>
            <person name="Powell A.J."/>
            <person name="Barry K."/>
            <person name="Miller A.N."/>
            <person name="Grigoriev I.V."/>
            <person name="Debuchy R."/>
            <person name="Gladieux P."/>
            <person name="Hiltunen Thoren M."/>
            <person name="Johannesson H."/>
        </authorList>
    </citation>
    <scope>NUCLEOTIDE SEQUENCE</scope>
    <source>
        <strain evidence="3">PSN243</strain>
    </source>
</reference>
<keyword evidence="4" id="KW-1185">Reference proteome</keyword>
<keyword evidence="1" id="KW-0863">Zinc-finger</keyword>
<accession>A0AAV9GFQ2</accession>
<dbReference type="Proteomes" id="UP001321760">
    <property type="component" value="Unassembled WGS sequence"/>
</dbReference>
<dbReference type="Pfam" id="PF14634">
    <property type="entry name" value="zf-RING_5"/>
    <property type="match status" value="1"/>
</dbReference>
<dbReference type="Gene3D" id="3.30.40.10">
    <property type="entry name" value="Zinc/RING finger domain, C3HC4 (zinc finger)"/>
    <property type="match status" value="1"/>
</dbReference>
<protein>
    <recommendedName>
        <fullName evidence="2">RING-type domain-containing protein</fullName>
    </recommendedName>
</protein>
<evidence type="ECO:0000256" key="1">
    <source>
        <dbReference type="PROSITE-ProRule" id="PRU00175"/>
    </source>
</evidence>
<dbReference type="AlphaFoldDB" id="A0AAV9GFQ2"/>
<reference evidence="3" key="2">
    <citation type="submission" date="2023-05" db="EMBL/GenBank/DDBJ databases">
        <authorList>
            <consortium name="Lawrence Berkeley National Laboratory"/>
            <person name="Steindorff A."/>
            <person name="Hensen N."/>
            <person name="Bonometti L."/>
            <person name="Westerberg I."/>
            <person name="Brannstrom I.O."/>
            <person name="Guillou S."/>
            <person name="Cros-Aarteil S."/>
            <person name="Calhoun S."/>
            <person name="Haridas S."/>
            <person name="Kuo A."/>
            <person name="Mondo S."/>
            <person name="Pangilinan J."/>
            <person name="Riley R."/>
            <person name="Labutti K."/>
            <person name="Andreopoulos B."/>
            <person name="Lipzen A."/>
            <person name="Chen C."/>
            <person name="Yanf M."/>
            <person name="Daum C."/>
            <person name="Ng V."/>
            <person name="Clum A."/>
            <person name="Ohm R."/>
            <person name="Martin F."/>
            <person name="Silar P."/>
            <person name="Natvig D."/>
            <person name="Lalanne C."/>
            <person name="Gautier V."/>
            <person name="Ament-Velasquez S.L."/>
            <person name="Kruys A."/>
            <person name="Hutchinson M.I."/>
            <person name="Powell A.J."/>
            <person name="Barry K."/>
            <person name="Miller A.N."/>
            <person name="Grigoriev I.V."/>
            <person name="Debuchy R."/>
            <person name="Gladieux P."/>
            <person name="Thoren M.H."/>
            <person name="Johannesson H."/>
        </authorList>
    </citation>
    <scope>NUCLEOTIDE SEQUENCE</scope>
    <source>
        <strain evidence="3">PSN243</strain>
    </source>
</reference>
<dbReference type="PROSITE" id="PS50089">
    <property type="entry name" value="ZF_RING_2"/>
    <property type="match status" value="1"/>
</dbReference>
<dbReference type="InterPro" id="IPR001841">
    <property type="entry name" value="Znf_RING"/>
</dbReference>
<evidence type="ECO:0000313" key="3">
    <source>
        <dbReference type="EMBL" id="KAK4446979.1"/>
    </source>
</evidence>
<proteinExistence type="predicted"/>
<feature type="domain" description="RING-type" evidence="2">
    <location>
        <begin position="35"/>
        <end position="85"/>
    </location>
</feature>
<sequence length="284" mass="32062">MSNNPPQTAGANDPAPANNAIEEITVWHQLRIVGCYTPVDTDLFLEETQGFVLACGHMFCEVCWLQMHREVEAAARNDNYKCPLCAGNRDCIIFPKFGCYIMALQIPTRSDVDTPADVKRMLRDTSGRREEGVPLTFPELLLRGITPPQMCLPCYEEDVFGLPQLLDYVAQNPRSRAAHGFAEMASRFHELFMEQWDVTEGHWRCPPNSGYCRAVDAGRRRPRQPVGIPVPNCGEWYWDVWAREHPAPGEPMGFEVDLYAGPDGEKLGNTAVISIPLHFWDPNQ</sequence>
<keyword evidence="1" id="KW-0862">Zinc</keyword>
<evidence type="ECO:0000313" key="4">
    <source>
        <dbReference type="Proteomes" id="UP001321760"/>
    </source>
</evidence>